<dbReference type="Pfam" id="PF04427">
    <property type="entry name" value="Brix"/>
    <property type="match status" value="1"/>
</dbReference>
<dbReference type="GO" id="GO:0019843">
    <property type="term" value="F:rRNA binding"/>
    <property type="evidence" value="ECO:0007669"/>
    <property type="project" value="InterPro"/>
</dbReference>
<dbReference type="InterPro" id="IPR045112">
    <property type="entry name" value="PPAN-like"/>
</dbReference>
<dbReference type="GO" id="GO:0030687">
    <property type="term" value="C:preribosome, large subunit precursor"/>
    <property type="evidence" value="ECO:0007669"/>
    <property type="project" value="TreeGrafter"/>
</dbReference>
<name>A0AAN9BUB8_9CAEN</name>
<protein>
    <recommendedName>
        <fullName evidence="2">Brix domain-containing protein</fullName>
    </recommendedName>
</protein>
<feature type="compositionally biased region" description="Basic and acidic residues" evidence="1">
    <location>
        <begin position="339"/>
        <end position="364"/>
    </location>
</feature>
<proteinExistence type="predicted"/>
<dbReference type="PANTHER" id="PTHR12661">
    <property type="entry name" value="PETER PAN-RELATED"/>
    <property type="match status" value="1"/>
</dbReference>
<feature type="domain" description="Brix" evidence="2">
    <location>
        <begin position="30"/>
        <end position="293"/>
    </location>
</feature>
<dbReference type="GO" id="GO:0006364">
    <property type="term" value="P:rRNA processing"/>
    <property type="evidence" value="ECO:0007669"/>
    <property type="project" value="InterPro"/>
</dbReference>
<dbReference type="PROSITE" id="PS50833">
    <property type="entry name" value="BRIX"/>
    <property type="match status" value="1"/>
</dbReference>
<dbReference type="SMART" id="SM00879">
    <property type="entry name" value="Brix"/>
    <property type="match status" value="1"/>
</dbReference>
<feature type="compositionally biased region" description="Basic residues" evidence="1">
    <location>
        <begin position="321"/>
        <end position="338"/>
    </location>
</feature>
<reference evidence="3 4" key="1">
    <citation type="submission" date="2024-02" db="EMBL/GenBank/DDBJ databases">
        <title>Chromosome-scale genome assembly of the rough periwinkle Littorina saxatilis.</title>
        <authorList>
            <person name="De Jode A."/>
            <person name="Faria R."/>
            <person name="Formenti G."/>
            <person name="Sims Y."/>
            <person name="Smith T.P."/>
            <person name="Tracey A."/>
            <person name="Wood J.M.D."/>
            <person name="Zagrodzka Z.B."/>
            <person name="Johannesson K."/>
            <person name="Butlin R.K."/>
            <person name="Leder E.H."/>
        </authorList>
    </citation>
    <scope>NUCLEOTIDE SEQUENCE [LARGE SCALE GENOMIC DNA]</scope>
    <source>
        <strain evidence="3">Snail1</strain>
        <tissue evidence="3">Muscle</tissue>
    </source>
</reference>
<comment type="caution">
    <text evidence="3">The sequence shown here is derived from an EMBL/GenBank/DDBJ whole genome shotgun (WGS) entry which is preliminary data.</text>
</comment>
<evidence type="ECO:0000313" key="3">
    <source>
        <dbReference type="EMBL" id="KAK7111937.1"/>
    </source>
</evidence>
<evidence type="ECO:0000259" key="2">
    <source>
        <dbReference type="PROSITE" id="PS50833"/>
    </source>
</evidence>
<dbReference type="InterPro" id="IPR007109">
    <property type="entry name" value="Brix"/>
</dbReference>
<organism evidence="3 4">
    <name type="scientific">Littorina saxatilis</name>
    <dbReference type="NCBI Taxonomy" id="31220"/>
    <lineage>
        <taxon>Eukaryota</taxon>
        <taxon>Metazoa</taxon>
        <taxon>Spiralia</taxon>
        <taxon>Lophotrochozoa</taxon>
        <taxon>Mollusca</taxon>
        <taxon>Gastropoda</taxon>
        <taxon>Caenogastropoda</taxon>
        <taxon>Littorinimorpha</taxon>
        <taxon>Littorinoidea</taxon>
        <taxon>Littorinidae</taxon>
        <taxon>Littorina</taxon>
    </lineage>
</organism>
<evidence type="ECO:0000256" key="1">
    <source>
        <dbReference type="SAM" id="MobiDB-lite"/>
    </source>
</evidence>
<feature type="region of interest" description="Disordered" evidence="1">
    <location>
        <begin position="1"/>
        <end position="21"/>
    </location>
</feature>
<dbReference type="PANTHER" id="PTHR12661:SF5">
    <property type="entry name" value="SUPPRESSOR OF SWI4 1 HOMOLOG"/>
    <property type="match status" value="1"/>
</dbReference>
<dbReference type="AlphaFoldDB" id="A0AAN9BUB8"/>
<dbReference type="Proteomes" id="UP001374579">
    <property type="component" value="Unassembled WGS sequence"/>
</dbReference>
<sequence length="415" mass="47419">MRHKKRGKAAKKARAATATQAREEAFAKAPHTFVFQRGKVGRNIRQLVIDMRKVFEPYTATKLRVTKSNSLRDLVEAAGVLHVTHLLALTKTELSPYLRVMRSPRGPTLTFRILEYCLSRDVVSSLRRPNVEQSVYQTPPLLVMNNLSGESLDKKLMSTMFQNMLPSIDVNKVKLSSMRRTLLITYDKETKTLEMRHYLIRVTPTGIKKTTRKLLRPKLPNLGGYQGIEEFVEKGGNASESEGEFDGPHNQVVLPQEVRGRGNVKATQSAIRLKEVGPRLKMQLVKIEEGLGEGAVLHHEFVTKTPEEQQNLKAMLEKKRQLKEKRKREQLQNIRKKQDKKETLKKKSLEGMKKKLQTQKKEENADVSSDDDAAYFKEEVGKEPDEGTLPGKRKRPSPTQRKQGQPANKKKRRKL</sequence>
<dbReference type="EMBL" id="JBAMIC010000002">
    <property type="protein sequence ID" value="KAK7111937.1"/>
    <property type="molecule type" value="Genomic_DNA"/>
</dbReference>
<dbReference type="GO" id="GO:0000027">
    <property type="term" value="P:ribosomal large subunit assembly"/>
    <property type="evidence" value="ECO:0007669"/>
    <property type="project" value="TreeGrafter"/>
</dbReference>
<feature type="compositionally biased region" description="Basic and acidic residues" evidence="1">
    <location>
        <begin position="374"/>
        <end position="385"/>
    </location>
</feature>
<feature type="compositionally biased region" description="Polar residues" evidence="1">
    <location>
        <begin position="397"/>
        <end position="406"/>
    </location>
</feature>
<gene>
    <name evidence="3" type="ORF">V1264_011477</name>
</gene>
<feature type="compositionally biased region" description="Basic residues" evidence="1">
    <location>
        <begin position="1"/>
        <end position="14"/>
    </location>
</feature>
<accession>A0AAN9BUB8</accession>
<feature type="region of interest" description="Disordered" evidence="1">
    <location>
        <begin position="321"/>
        <end position="415"/>
    </location>
</feature>
<keyword evidence="4" id="KW-1185">Reference proteome</keyword>
<evidence type="ECO:0000313" key="4">
    <source>
        <dbReference type="Proteomes" id="UP001374579"/>
    </source>
</evidence>